<name>A0A7J6V5H8_THATH</name>
<proteinExistence type="predicted"/>
<comment type="caution">
    <text evidence="2">The sequence shown here is derived from an EMBL/GenBank/DDBJ whole genome shotgun (WGS) entry which is preliminary data.</text>
</comment>
<keyword evidence="3" id="KW-1185">Reference proteome</keyword>
<evidence type="ECO:0000256" key="1">
    <source>
        <dbReference type="SAM" id="MobiDB-lite"/>
    </source>
</evidence>
<protein>
    <recommendedName>
        <fullName evidence="4">CCHC-type domain-containing protein</fullName>
    </recommendedName>
</protein>
<gene>
    <name evidence="2" type="ORF">FRX31_030923</name>
</gene>
<feature type="region of interest" description="Disordered" evidence="1">
    <location>
        <begin position="1"/>
        <end position="34"/>
    </location>
</feature>
<feature type="non-terminal residue" evidence="2">
    <location>
        <position position="1"/>
    </location>
</feature>
<evidence type="ECO:0008006" key="4">
    <source>
        <dbReference type="Google" id="ProtNLM"/>
    </source>
</evidence>
<dbReference type="Proteomes" id="UP000554482">
    <property type="component" value="Unassembled WGS sequence"/>
</dbReference>
<dbReference type="AlphaFoldDB" id="A0A7J6V5H8"/>
<sequence>KVYHRPRDNDRRIYYRPRGNDRENDRVGQGDRARTPTVYYECRQPGHITRNCLRRQPRREGQDRRPPEAGRVYAAIPPVDDMPGIFDLL</sequence>
<evidence type="ECO:0000313" key="2">
    <source>
        <dbReference type="EMBL" id="KAF5179490.1"/>
    </source>
</evidence>
<dbReference type="EMBL" id="JABWDY010038697">
    <property type="protein sequence ID" value="KAF5179490.1"/>
    <property type="molecule type" value="Genomic_DNA"/>
</dbReference>
<reference evidence="2 3" key="1">
    <citation type="submission" date="2020-06" db="EMBL/GenBank/DDBJ databases">
        <title>Transcriptomic and genomic resources for Thalictrum thalictroides and T. hernandezii: Facilitating candidate gene discovery in an emerging model plant lineage.</title>
        <authorList>
            <person name="Arias T."/>
            <person name="Riano-Pachon D.M."/>
            <person name="Di Stilio V.S."/>
        </authorList>
    </citation>
    <scope>NUCLEOTIDE SEQUENCE [LARGE SCALE GENOMIC DNA]</scope>
    <source>
        <strain evidence="3">cv. WT478/WT964</strain>
        <tissue evidence="2">Leaves</tissue>
    </source>
</reference>
<accession>A0A7J6V5H8</accession>
<organism evidence="2 3">
    <name type="scientific">Thalictrum thalictroides</name>
    <name type="common">Rue-anemone</name>
    <name type="synonym">Anemone thalictroides</name>
    <dbReference type="NCBI Taxonomy" id="46969"/>
    <lineage>
        <taxon>Eukaryota</taxon>
        <taxon>Viridiplantae</taxon>
        <taxon>Streptophyta</taxon>
        <taxon>Embryophyta</taxon>
        <taxon>Tracheophyta</taxon>
        <taxon>Spermatophyta</taxon>
        <taxon>Magnoliopsida</taxon>
        <taxon>Ranunculales</taxon>
        <taxon>Ranunculaceae</taxon>
        <taxon>Thalictroideae</taxon>
        <taxon>Thalictrum</taxon>
    </lineage>
</organism>
<evidence type="ECO:0000313" key="3">
    <source>
        <dbReference type="Proteomes" id="UP000554482"/>
    </source>
</evidence>